<dbReference type="GO" id="GO:0000502">
    <property type="term" value="C:proteasome complex"/>
    <property type="evidence" value="ECO:0007669"/>
    <property type="project" value="UniProtKB-KW"/>
</dbReference>
<dbReference type="AlphaFoldDB" id="A0A7G7CPP2"/>
<evidence type="ECO:0000313" key="3">
    <source>
        <dbReference type="EMBL" id="QNE89558.1"/>
    </source>
</evidence>
<dbReference type="Proteomes" id="UP000515743">
    <property type="component" value="Chromosome"/>
</dbReference>
<dbReference type="GO" id="GO:0005524">
    <property type="term" value="F:ATP binding"/>
    <property type="evidence" value="ECO:0007669"/>
    <property type="project" value="TreeGrafter"/>
</dbReference>
<dbReference type="GO" id="GO:0070490">
    <property type="term" value="P:protein pupylation"/>
    <property type="evidence" value="ECO:0007669"/>
    <property type="project" value="TreeGrafter"/>
</dbReference>
<dbReference type="EMBL" id="CP059404">
    <property type="protein sequence ID" value="QNE89558.1"/>
    <property type="molecule type" value="Genomic_DNA"/>
</dbReference>
<dbReference type="InterPro" id="IPR022366">
    <property type="entry name" value="Pup_deamidase"/>
</dbReference>
<dbReference type="GO" id="GO:0019941">
    <property type="term" value="P:modification-dependent protein catabolic process"/>
    <property type="evidence" value="ECO:0007669"/>
    <property type="project" value="InterPro"/>
</dbReference>
<dbReference type="NCBIfam" id="TIGR03688">
    <property type="entry name" value="depupylase_Dop"/>
    <property type="match status" value="1"/>
</dbReference>
<accession>A0A7G7CPP2</accession>
<evidence type="ECO:0000256" key="1">
    <source>
        <dbReference type="ARBA" id="ARBA00009114"/>
    </source>
</evidence>
<evidence type="ECO:0000313" key="4">
    <source>
        <dbReference type="Proteomes" id="UP000515743"/>
    </source>
</evidence>
<dbReference type="PANTHER" id="PTHR42307:SF2">
    <property type="entry name" value="PUP DEAMIDASE_DEPUPYLASE"/>
    <property type="match status" value="1"/>
</dbReference>
<proteinExistence type="inferred from homology"/>
<dbReference type="GO" id="GO:0008233">
    <property type="term" value="F:peptidase activity"/>
    <property type="evidence" value="ECO:0007669"/>
    <property type="project" value="InterPro"/>
</dbReference>
<organism evidence="3 4">
    <name type="scientific">Corynebacterium incognita</name>
    <dbReference type="NCBI Taxonomy" id="2754725"/>
    <lineage>
        <taxon>Bacteria</taxon>
        <taxon>Bacillati</taxon>
        <taxon>Actinomycetota</taxon>
        <taxon>Actinomycetes</taxon>
        <taxon>Mycobacteriales</taxon>
        <taxon>Corynebacteriaceae</taxon>
        <taxon>Corynebacterium</taxon>
    </lineage>
</organism>
<dbReference type="KEGG" id="cik:H0194_00315"/>
<evidence type="ECO:0000256" key="2">
    <source>
        <dbReference type="PIRSR" id="PIRSR018077-1"/>
    </source>
</evidence>
<reference evidence="3 4" key="1">
    <citation type="submission" date="2020-07" db="EMBL/GenBank/DDBJ databases">
        <title>Complete genome and description of Corynebacterium incognita strain Marseille-Q3630 sp. nov.</title>
        <authorList>
            <person name="Boxberger M."/>
        </authorList>
    </citation>
    <scope>NUCLEOTIDE SEQUENCE [LARGE SCALE GENOMIC DNA]</scope>
    <source>
        <strain evidence="3 4">Marseille-Q3630</strain>
    </source>
</reference>
<keyword evidence="3" id="KW-0647">Proteasome</keyword>
<feature type="active site" description="Proton acceptor" evidence="2">
    <location>
        <position position="94"/>
    </location>
</feature>
<dbReference type="GO" id="GO:0010498">
    <property type="term" value="P:proteasomal protein catabolic process"/>
    <property type="evidence" value="ECO:0007669"/>
    <property type="project" value="InterPro"/>
</dbReference>
<sequence>MPRIIGTETEYGIATPSWPQLSPIITSTHAVVGYASTLAATPVVRPRWDYGAESPQRDLRGMDNRRYQQSPVVDPNTVGVANVVTPTGARLYVDHAHPEYSAPETTDAFEAMIYDQAGDLVLRRAIEAVAERTAAGESVLEGQEPCPPLKIYKNNVDGKGASYGSHENYRYLRSTDFDTLAQALIPFFVARQVIIGAGRVGLGPEGEEVGFQISQRADYIETEISLETTLNRGIINTRDEPHADASQYGRLHVIIGDANMSQTATFIKLGMTALVLDSIESGVDFSDLRLVDPVAEVRRVSRDVSLTHGLELRDGRVLTALEILNEYRRRVVASTAGERRVLEVFDEVVDLLAQDPLLTAHLLDWTAKYKLISAYLARGLAMSDHRMALVDLQYSDIDPAKSLYHALVRKGQMRELVAHEQIEQAALHPPKTTRAYFRGKVSGEFGAHVVAANWQHMTLKTDLDSERLVTVDITNNKNFSQASVGPLIDSAVAKGDITVLLNGLPEGTVSDKLG</sequence>
<dbReference type="GO" id="GO:0016811">
    <property type="term" value="F:hydrolase activity, acting on carbon-nitrogen (but not peptide) bonds, in linear amides"/>
    <property type="evidence" value="ECO:0007669"/>
    <property type="project" value="InterPro"/>
</dbReference>
<dbReference type="RefSeq" id="WP_185175932.1">
    <property type="nucleotide sequence ID" value="NZ_CP059404.1"/>
</dbReference>
<dbReference type="Pfam" id="PF03136">
    <property type="entry name" value="Pup_ligase"/>
    <property type="match status" value="1"/>
</dbReference>
<dbReference type="InterPro" id="IPR004347">
    <property type="entry name" value="Pup_ligase/deamidase"/>
</dbReference>
<name>A0A7G7CPP2_9CORY</name>
<comment type="similarity">
    <text evidence="1">Belongs to the Pup ligase/Pup deamidase family. Pup deamidase subfamily.</text>
</comment>
<gene>
    <name evidence="3" type="ORF">H0194_00315</name>
</gene>
<dbReference type="PIRSF" id="PIRSF018077">
    <property type="entry name" value="UCP018077"/>
    <property type="match status" value="1"/>
</dbReference>
<dbReference type="PANTHER" id="PTHR42307">
    <property type="entry name" value="PUP DEAMIDASE/DEPUPYLASE"/>
    <property type="match status" value="1"/>
</dbReference>
<protein>
    <submittedName>
        <fullName evidence="3">Proteasome accessory factor PafA2</fullName>
    </submittedName>
</protein>
<keyword evidence="4" id="KW-1185">Reference proteome</keyword>